<dbReference type="InterPro" id="IPR027179">
    <property type="entry name" value="CMC4"/>
</dbReference>
<comment type="subcellular location">
    <subcellularLocation>
        <location evidence="1">Mitochondrion</location>
    </subcellularLocation>
</comment>
<comment type="similarity">
    <text evidence="2">Belongs to the CMC4 family.</text>
</comment>
<gene>
    <name evidence="6" type="primary">CMC4</name>
</gene>
<dbReference type="SUPFAM" id="SSF47072">
    <property type="entry name" value="Cysteine alpha-hairpin motif"/>
    <property type="match status" value="1"/>
</dbReference>
<keyword evidence="5" id="KW-1185">Reference proteome</keyword>
<evidence type="ECO:0000313" key="5">
    <source>
        <dbReference type="Proteomes" id="UP001652642"/>
    </source>
</evidence>
<dbReference type="PROSITE" id="PS51808">
    <property type="entry name" value="CHCH"/>
    <property type="match status" value="1"/>
</dbReference>
<dbReference type="Proteomes" id="UP001652642">
    <property type="component" value="Chromosome 11"/>
</dbReference>
<evidence type="ECO:0000256" key="2">
    <source>
        <dbReference type="ARBA" id="ARBA00009858"/>
    </source>
</evidence>
<dbReference type="Gene3D" id="1.10.287.1130">
    <property type="entry name" value="CytochromE C oxidase copper chaperone"/>
    <property type="match status" value="1"/>
</dbReference>
<evidence type="ECO:0000256" key="3">
    <source>
        <dbReference type="ARBA" id="ARBA00023128"/>
    </source>
</evidence>
<evidence type="ECO:0000313" key="6">
    <source>
        <dbReference type="RefSeq" id="XP_072837619.1"/>
    </source>
</evidence>
<dbReference type="InterPro" id="IPR009069">
    <property type="entry name" value="Cys_alpha_HP_mot_SF"/>
</dbReference>
<dbReference type="PANTHER" id="PTHR15590:SF0">
    <property type="entry name" value="CX9C MOTIF-CONTAINING PROTEIN 4"/>
    <property type="match status" value="1"/>
</dbReference>
<accession>A0ABM5EWU1</accession>
<dbReference type="Pfam" id="PF08991">
    <property type="entry name" value="CMC4"/>
    <property type="match status" value="1"/>
</dbReference>
<reference evidence="6" key="1">
    <citation type="submission" date="2025-08" db="UniProtKB">
        <authorList>
            <consortium name="RefSeq"/>
        </authorList>
    </citation>
    <scope>IDENTIFICATION</scope>
</reference>
<organism evidence="5 6">
    <name type="scientific">Pogona vitticeps</name>
    <name type="common">central bearded dragon</name>
    <dbReference type="NCBI Taxonomy" id="103695"/>
    <lineage>
        <taxon>Eukaryota</taxon>
        <taxon>Metazoa</taxon>
        <taxon>Chordata</taxon>
        <taxon>Craniata</taxon>
        <taxon>Vertebrata</taxon>
        <taxon>Euteleostomi</taxon>
        <taxon>Lepidosauria</taxon>
        <taxon>Squamata</taxon>
        <taxon>Bifurcata</taxon>
        <taxon>Unidentata</taxon>
        <taxon>Episquamata</taxon>
        <taxon>Toxicofera</taxon>
        <taxon>Iguania</taxon>
        <taxon>Acrodonta</taxon>
        <taxon>Agamidae</taxon>
        <taxon>Amphibolurinae</taxon>
        <taxon>Pogona</taxon>
    </lineage>
</organism>
<protein>
    <submittedName>
        <fullName evidence="6">Cx9C motif-containing protein 4 isoform X1</fullName>
    </submittedName>
</protein>
<evidence type="ECO:0000256" key="1">
    <source>
        <dbReference type="ARBA" id="ARBA00004173"/>
    </source>
</evidence>
<dbReference type="PANTHER" id="PTHR15590">
    <property type="entry name" value="CX9C MOTIF-CONTAINING PROTEIN 4"/>
    <property type="match status" value="1"/>
</dbReference>
<keyword evidence="4" id="KW-1015">Disulfide bond</keyword>
<name>A0ABM5EWU1_9SAUR</name>
<keyword evidence="3" id="KW-0496">Mitochondrion</keyword>
<dbReference type="RefSeq" id="XP_072837619.1">
    <property type="nucleotide sequence ID" value="XM_072981518.1"/>
</dbReference>
<dbReference type="GeneID" id="110084923"/>
<proteinExistence type="inferred from homology"/>
<evidence type="ECO:0000256" key="4">
    <source>
        <dbReference type="ARBA" id="ARBA00023157"/>
    </source>
</evidence>
<sequence length="167" mass="19018">MFTQDNLWPARCFALQLPSVLPCMGKKYCGSCKAKHSGDRQRLPPFFKQCLTNLPLPDLYQRTVIFSFSFSSVAMAKKDPCQKYACEIQKCLQANKYIESKCEAVFQEMRRCCARYPKGISVVCSGFESEAKEKTNQMSTSATFCTPQPSLRKHSCLGERLHFLQTI</sequence>